<name>A0A085N8L6_9BILA</name>
<dbReference type="InterPro" id="IPR053202">
    <property type="entry name" value="EGF_Rcpt_Signaling_Reg"/>
</dbReference>
<protein>
    <recommendedName>
        <fullName evidence="2">Methyltransferase FkbM domain-containing protein</fullName>
    </recommendedName>
</protein>
<reference evidence="4 5" key="1">
    <citation type="journal article" date="2014" name="Nat. Genet.">
        <title>Genome and transcriptome of the porcine whipworm Trichuris suis.</title>
        <authorList>
            <person name="Jex A.R."/>
            <person name="Nejsum P."/>
            <person name="Schwarz E.M."/>
            <person name="Hu L."/>
            <person name="Young N.D."/>
            <person name="Hall R.S."/>
            <person name="Korhonen P.K."/>
            <person name="Liao S."/>
            <person name="Thamsborg S."/>
            <person name="Xia J."/>
            <person name="Xu P."/>
            <person name="Wang S."/>
            <person name="Scheerlinck J.P."/>
            <person name="Hofmann A."/>
            <person name="Sternberg P.W."/>
            <person name="Wang J."/>
            <person name="Gasser R.B."/>
        </authorList>
    </citation>
    <scope>NUCLEOTIDE SEQUENCE [LARGE SCALE GENOMIC DNA]</scope>
    <source>
        <strain evidence="4">DCEP-RM93F</strain>
        <strain evidence="3">DCEP-RM93M</strain>
    </source>
</reference>
<dbReference type="GO" id="GO:0006888">
    <property type="term" value="P:endoplasmic reticulum to Golgi vesicle-mediated transport"/>
    <property type="evidence" value="ECO:0007669"/>
    <property type="project" value="TreeGrafter"/>
</dbReference>
<keyword evidence="1" id="KW-1133">Transmembrane helix</keyword>
<dbReference type="PANTHER" id="PTHR34009:SF2">
    <property type="entry name" value="PROTEIN STAR"/>
    <property type="match status" value="1"/>
</dbReference>
<feature type="non-terminal residue" evidence="4">
    <location>
        <position position="1"/>
    </location>
</feature>
<dbReference type="Pfam" id="PF05050">
    <property type="entry name" value="Methyltransf_21"/>
    <property type="match status" value="1"/>
</dbReference>
<organism evidence="4">
    <name type="scientific">Trichuris suis</name>
    <name type="common">pig whipworm</name>
    <dbReference type="NCBI Taxonomy" id="68888"/>
    <lineage>
        <taxon>Eukaryota</taxon>
        <taxon>Metazoa</taxon>
        <taxon>Ecdysozoa</taxon>
        <taxon>Nematoda</taxon>
        <taxon>Enoplea</taxon>
        <taxon>Dorylaimia</taxon>
        <taxon>Trichinellida</taxon>
        <taxon>Trichuridae</taxon>
        <taxon>Trichuris</taxon>
    </lineage>
</organism>
<dbReference type="PANTHER" id="PTHR34009">
    <property type="entry name" value="PROTEIN STAR"/>
    <property type="match status" value="1"/>
</dbReference>
<feature type="transmembrane region" description="Helical" evidence="1">
    <location>
        <begin position="86"/>
        <end position="104"/>
    </location>
</feature>
<dbReference type="GO" id="GO:0016197">
    <property type="term" value="P:endosomal transport"/>
    <property type="evidence" value="ECO:0007669"/>
    <property type="project" value="TreeGrafter"/>
</dbReference>
<dbReference type="GO" id="GO:0031902">
    <property type="term" value="C:late endosome membrane"/>
    <property type="evidence" value="ECO:0007669"/>
    <property type="project" value="TreeGrafter"/>
</dbReference>
<evidence type="ECO:0000259" key="2">
    <source>
        <dbReference type="Pfam" id="PF05050"/>
    </source>
</evidence>
<evidence type="ECO:0000313" key="5">
    <source>
        <dbReference type="Proteomes" id="UP000030764"/>
    </source>
</evidence>
<dbReference type="GO" id="GO:0005789">
    <property type="term" value="C:endoplasmic reticulum membrane"/>
    <property type="evidence" value="ECO:0007669"/>
    <property type="project" value="TreeGrafter"/>
</dbReference>
<feature type="domain" description="Methyltransferase FkbM" evidence="2">
    <location>
        <begin position="187"/>
        <end position="329"/>
    </location>
</feature>
<dbReference type="SUPFAM" id="SSF53335">
    <property type="entry name" value="S-adenosyl-L-methionine-dependent methyltransferases"/>
    <property type="match status" value="1"/>
</dbReference>
<proteinExistence type="predicted"/>
<keyword evidence="1" id="KW-0812">Transmembrane</keyword>
<dbReference type="Gene3D" id="3.40.50.150">
    <property type="entry name" value="Vaccinia Virus protein VP39"/>
    <property type="match status" value="1"/>
</dbReference>
<dbReference type="GO" id="GO:0005886">
    <property type="term" value="C:plasma membrane"/>
    <property type="evidence" value="ECO:0007669"/>
    <property type="project" value="TreeGrafter"/>
</dbReference>
<keyword evidence="5" id="KW-1185">Reference proteome</keyword>
<accession>A0A085N8L6</accession>
<dbReference type="AlphaFoldDB" id="A0A085N8L6"/>
<dbReference type="InterPro" id="IPR006342">
    <property type="entry name" value="FkbM_mtfrase"/>
</dbReference>
<dbReference type="Proteomes" id="UP000030758">
    <property type="component" value="Unassembled WGS sequence"/>
</dbReference>
<gene>
    <name evidence="3" type="ORF">M513_04705</name>
    <name evidence="4" type="ORF">M514_04705</name>
</gene>
<evidence type="ECO:0000256" key="1">
    <source>
        <dbReference type="SAM" id="Phobius"/>
    </source>
</evidence>
<dbReference type="Proteomes" id="UP000030764">
    <property type="component" value="Unassembled WGS sequence"/>
</dbReference>
<dbReference type="InterPro" id="IPR029063">
    <property type="entry name" value="SAM-dependent_MTases_sf"/>
</dbReference>
<dbReference type="EMBL" id="KL363208">
    <property type="protein sequence ID" value="KFD54362.1"/>
    <property type="molecule type" value="Genomic_DNA"/>
</dbReference>
<dbReference type="GO" id="GO:0005794">
    <property type="term" value="C:Golgi apparatus"/>
    <property type="evidence" value="ECO:0007669"/>
    <property type="project" value="TreeGrafter"/>
</dbReference>
<keyword evidence="1" id="KW-0472">Membrane</keyword>
<evidence type="ECO:0000313" key="4">
    <source>
        <dbReference type="EMBL" id="KFD65812.1"/>
    </source>
</evidence>
<evidence type="ECO:0000313" key="3">
    <source>
        <dbReference type="EMBL" id="KFD54362.1"/>
    </source>
</evidence>
<sequence length="378" mass="43642">RELVSIPRCRKCNLISFPISFACLRLPSNSGLQHGFATVQCASTSCSVNDHRQLLSVRKPSMKGTVGRKFCLINGVRIRSTNKSTLVLLLVILCFVTIPFLTLFNNVMYKESYDGLPKITDDFIAEWKSDDPRLLEHVRKHYLIPPASRSEPYNLVDSGRIFFAQKKQDQVVAKLFNGKKNGFFIEAGAYDGETYSNTLYFERQLNWTGLLVEPDFGNQKKLLAKQRKAWILKGCLEGGDRPKKMRLYGALDLGALENYMSFSRWFFTKLWRPVMLTEVWCFPLETMLLAIGQTHVDYFVLDVEGAEMSVLRSLPLDRLDITVMQMEYSICSGAYWDRDQTHDRLNEMRNFMATKLPQYKEYRPIALDLIYVKRDSLL</sequence>
<dbReference type="EMBL" id="KL367532">
    <property type="protein sequence ID" value="KFD65812.1"/>
    <property type="molecule type" value="Genomic_DNA"/>
</dbReference>